<feature type="transmembrane region" description="Helical" evidence="6">
    <location>
        <begin position="81"/>
        <end position="103"/>
    </location>
</feature>
<keyword evidence="3 6" id="KW-1133">Transmembrane helix</keyword>
<evidence type="ECO:0000256" key="5">
    <source>
        <dbReference type="ARBA" id="ARBA00023329"/>
    </source>
</evidence>
<proteinExistence type="predicted"/>
<organism evidence="7">
    <name type="scientific">Melanopsichium pennsylvanicum 4</name>
    <dbReference type="NCBI Taxonomy" id="1398559"/>
    <lineage>
        <taxon>Eukaryota</taxon>
        <taxon>Fungi</taxon>
        <taxon>Dikarya</taxon>
        <taxon>Basidiomycota</taxon>
        <taxon>Ustilaginomycotina</taxon>
        <taxon>Ustilaginomycetes</taxon>
        <taxon>Ustilaginales</taxon>
        <taxon>Ustilaginaceae</taxon>
        <taxon>Melanopsichium</taxon>
    </lineage>
</organism>
<reference evidence="7" key="1">
    <citation type="journal article" date="2014" name="Genome Biol. Evol.">
        <title>Gene Loss Rather Than Gene Gain Is Associated with a Host Jump from Monocots to Dicots in the Smut Fungus Melanopsichium pennsylvanicum.</title>
        <authorList>
            <person name="Sharma R."/>
            <person name="Mishra B."/>
            <person name="Runge F."/>
            <person name="Thines M."/>
        </authorList>
    </citation>
    <scope>NUCLEOTIDE SEQUENCE</scope>
    <source>
        <strain evidence="7">4</strain>
    </source>
</reference>
<evidence type="ECO:0000313" key="7">
    <source>
        <dbReference type="EMBL" id="CDI53394.1"/>
    </source>
</evidence>
<dbReference type="EMBL" id="HG529577">
    <property type="protein sequence ID" value="CDI53394.1"/>
    <property type="molecule type" value="Genomic_DNA"/>
</dbReference>
<keyword evidence="5" id="KW-0968">Cytoplasmic vesicle</keyword>
<dbReference type="Pfam" id="PF09446">
    <property type="entry name" value="VMA21"/>
    <property type="match status" value="1"/>
</dbReference>
<dbReference type="InterPro" id="IPR019013">
    <property type="entry name" value="Vma21"/>
</dbReference>
<dbReference type="GO" id="GO:0031410">
    <property type="term" value="C:cytoplasmic vesicle"/>
    <property type="evidence" value="ECO:0007669"/>
    <property type="project" value="UniProtKB-KW"/>
</dbReference>
<dbReference type="AlphaFoldDB" id="A0A077R8D1"/>
<name>A0A077R8D1_9BASI</name>
<evidence type="ECO:0000256" key="1">
    <source>
        <dbReference type="ARBA" id="ARBA00022692"/>
    </source>
</evidence>
<feature type="transmembrane region" description="Helical" evidence="6">
    <location>
        <begin position="22"/>
        <end position="44"/>
    </location>
</feature>
<keyword evidence="4 6" id="KW-0472">Membrane</keyword>
<keyword evidence="1 6" id="KW-0812">Transmembrane</keyword>
<keyword evidence="2" id="KW-0256">Endoplasmic reticulum</keyword>
<protein>
    <submittedName>
        <fullName evidence="7">Related to VMA21-ATPase assembly integral membrane protein</fullName>
    </submittedName>
</protein>
<evidence type="ECO:0000256" key="2">
    <source>
        <dbReference type="ARBA" id="ARBA00022824"/>
    </source>
</evidence>
<accession>A0A077R8D1</accession>
<sequence length="127" mass="13852">MSSLDVTPSRVAPRGRDPATGVYYKLAFFSVALFAAPLSAYFFAKDRYFDGKQLSLRLLSLLTDPEIHADDTQICTGNATYAGGLAALVVNLVLAAYVVAAFLEDDSDIVSPTKRNEQQEKEGKKEK</sequence>
<dbReference type="GO" id="GO:0070072">
    <property type="term" value="P:vacuolar proton-transporting V-type ATPase complex assembly"/>
    <property type="evidence" value="ECO:0007669"/>
    <property type="project" value="InterPro"/>
</dbReference>
<evidence type="ECO:0000256" key="3">
    <source>
        <dbReference type="ARBA" id="ARBA00022989"/>
    </source>
</evidence>
<evidence type="ECO:0000256" key="4">
    <source>
        <dbReference type="ARBA" id="ARBA00023136"/>
    </source>
</evidence>
<evidence type="ECO:0000256" key="6">
    <source>
        <dbReference type="SAM" id="Phobius"/>
    </source>
</evidence>